<dbReference type="Gene3D" id="3.30.420.40">
    <property type="match status" value="1"/>
</dbReference>
<dbReference type="InterPro" id="IPR050273">
    <property type="entry name" value="GppA/Ppx_hydrolase"/>
</dbReference>
<dbReference type="InterPro" id="IPR003695">
    <property type="entry name" value="Ppx_GppA_N"/>
</dbReference>
<dbReference type="PIRSF" id="PIRSF001267">
    <property type="entry name" value="Pyrophosphatase_GppA_Ppx"/>
    <property type="match status" value="1"/>
</dbReference>
<dbReference type="InterPro" id="IPR030673">
    <property type="entry name" value="PyroPPase_GppA_Ppx"/>
</dbReference>
<dbReference type="GO" id="GO:0016462">
    <property type="term" value="F:pyrophosphatase activity"/>
    <property type="evidence" value="ECO:0007669"/>
    <property type="project" value="TreeGrafter"/>
</dbReference>
<protein>
    <submittedName>
        <fullName evidence="5">Putative exopolyphosphatase</fullName>
    </submittedName>
</protein>
<evidence type="ECO:0000259" key="3">
    <source>
        <dbReference type="Pfam" id="PF02541"/>
    </source>
</evidence>
<dbReference type="SUPFAM" id="SSF109604">
    <property type="entry name" value="HD-domain/PDEase-like"/>
    <property type="match status" value="1"/>
</dbReference>
<dbReference type="Gene3D" id="1.10.3210.10">
    <property type="entry name" value="Hypothetical protein af1432"/>
    <property type="match status" value="1"/>
</dbReference>
<dbReference type="Proteomes" id="UP000239735">
    <property type="component" value="Unassembled WGS sequence"/>
</dbReference>
<dbReference type="PANTHER" id="PTHR30005:SF0">
    <property type="entry name" value="RETROGRADE REGULATION PROTEIN 2"/>
    <property type="match status" value="1"/>
</dbReference>
<feature type="domain" description="Ppx/GppA phosphatase C-terminal" evidence="4">
    <location>
        <begin position="340"/>
        <end position="487"/>
    </location>
</feature>
<sequence length="529" mass="58247">MPTFAAIDIGSNSCRLKIARVQAHQLKTLAEDREVTRLGGSVFDTGLISPEAMAATLRTLKRFQRTVQPHGVDRIRVVATSAMRDARNSAAFQAWVKAETGWNMEIISGLEEGRLIHLGVTGAEPGAGGRVLLLDLGGGSCELTLSEHKHIKETMSLPLGAVRLTEQFLSTDPPPADGLARMGQLIARELRRAHRRLQTGRAPLVIATSGTAAALSAAYLASAKNGKGSSKKAGKSRSGRDHAAHRSAILAGMVTTRAVRKLAGKLAKMSLPQREAVPGIGPRRAEIIVAGAQVYAEVLETFGLQGFRYSPLGLRDGILAQMLAEQDARAKAHREFEHERWESVLATARRYGVDPRHTEPVRDHAVQLFRELKSLHGLPAEYESWLATAAMLRDTGKFINHQGHHRHTQYIISSSEIYGYTQLQRTLVSAIARYLGKSRPQPGDRALRNIPSEEHKNVQRAVVLLRMAVALNQDRASDVLRVGTRLYPKRVYLELYPGRTGAELELWSLRKESGYFREVFGRELFVTVA</sequence>
<accession>A0A2N9LCC9</accession>
<feature type="region of interest" description="Disordered" evidence="2">
    <location>
        <begin position="225"/>
        <end position="246"/>
    </location>
</feature>
<dbReference type="PANTHER" id="PTHR30005">
    <property type="entry name" value="EXOPOLYPHOSPHATASE"/>
    <property type="match status" value="1"/>
</dbReference>
<dbReference type="Pfam" id="PF02541">
    <property type="entry name" value="Ppx-GppA"/>
    <property type="match status" value="1"/>
</dbReference>
<dbReference type="SUPFAM" id="SSF53067">
    <property type="entry name" value="Actin-like ATPase domain"/>
    <property type="match status" value="2"/>
</dbReference>
<dbReference type="EMBL" id="OKRB01000086">
    <property type="protein sequence ID" value="SPE20891.1"/>
    <property type="molecule type" value="Genomic_DNA"/>
</dbReference>
<dbReference type="AlphaFoldDB" id="A0A2N9LCC9"/>
<dbReference type="CDD" id="cd24006">
    <property type="entry name" value="ASKHA_NBD_PPX_GppA"/>
    <property type="match status" value="1"/>
</dbReference>
<organism evidence="5 6">
    <name type="scientific">Candidatus Sulfuritelmatomonas gaucii</name>
    <dbReference type="NCBI Taxonomy" id="2043161"/>
    <lineage>
        <taxon>Bacteria</taxon>
        <taxon>Pseudomonadati</taxon>
        <taxon>Acidobacteriota</taxon>
        <taxon>Terriglobia</taxon>
        <taxon>Terriglobales</taxon>
        <taxon>Acidobacteriaceae</taxon>
        <taxon>Candidatus Sulfuritelmatomonas</taxon>
    </lineage>
</organism>
<dbReference type="InterPro" id="IPR048950">
    <property type="entry name" value="Ppx_GppA_C"/>
</dbReference>
<feature type="domain" description="Ppx/GppA phosphatase N-terminal" evidence="3">
    <location>
        <begin position="18"/>
        <end position="324"/>
    </location>
</feature>
<name>A0A2N9LCC9_9BACT</name>
<gene>
    <name evidence="5" type="ORF">SBA5_30096</name>
</gene>
<evidence type="ECO:0000256" key="2">
    <source>
        <dbReference type="SAM" id="MobiDB-lite"/>
    </source>
</evidence>
<evidence type="ECO:0000259" key="4">
    <source>
        <dbReference type="Pfam" id="PF21447"/>
    </source>
</evidence>
<reference evidence="6" key="1">
    <citation type="submission" date="2018-02" db="EMBL/GenBank/DDBJ databases">
        <authorList>
            <person name="Hausmann B."/>
        </authorList>
    </citation>
    <scope>NUCLEOTIDE SEQUENCE [LARGE SCALE GENOMIC DNA]</scope>
    <source>
        <strain evidence="6">Peat soil MAG SbA5</strain>
    </source>
</reference>
<evidence type="ECO:0000313" key="6">
    <source>
        <dbReference type="Proteomes" id="UP000239735"/>
    </source>
</evidence>
<dbReference type="Gene3D" id="3.30.420.150">
    <property type="entry name" value="Exopolyphosphatase. Domain 2"/>
    <property type="match status" value="1"/>
</dbReference>
<dbReference type="InterPro" id="IPR043129">
    <property type="entry name" value="ATPase_NBD"/>
</dbReference>
<dbReference type="Pfam" id="PF21447">
    <property type="entry name" value="Ppx-GppA_III"/>
    <property type="match status" value="1"/>
</dbReference>
<proteinExistence type="predicted"/>
<evidence type="ECO:0000256" key="1">
    <source>
        <dbReference type="ARBA" id="ARBA00022801"/>
    </source>
</evidence>
<dbReference type="OrthoDB" id="9807195at2"/>
<evidence type="ECO:0000313" key="5">
    <source>
        <dbReference type="EMBL" id="SPE20891.1"/>
    </source>
</evidence>
<keyword evidence="1" id="KW-0378">Hydrolase</keyword>